<dbReference type="Gene3D" id="2.120.10.70">
    <property type="entry name" value="Fucose-specific lectin"/>
    <property type="match status" value="1"/>
</dbReference>
<dbReference type="Proteomes" id="UP000596276">
    <property type="component" value="Chromosome 6"/>
</dbReference>
<dbReference type="VEuPathDB" id="FungiDB:AFLA_009032"/>
<dbReference type="SUPFAM" id="SSF89372">
    <property type="entry name" value="Fucose-specific lectin"/>
    <property type="match status" value="1"/>
</dbReference>
<evidence type="ECO:0008006" key="4">
    <source>
        <dbReference type="Google" id="ProtNLM"/>
    </source>
</evidence>
<proteinExistence type="predicted"/>
<gene>
    <name evidence="2" type="ORF">F9C07_2286219</name>
</gene>
<accession>A0A7U2R2V7</accession>
<feature type="region of interest" description="Disordered" evidence="1">
    <location>
        <begin position="170"/>
        <end position="191"/>
    </location>
</feature>
<protein>
    <recommendedName>
        <fullName evidence="4">SspB</fullName>
    </recommendedName>
</protein>
<name>A0A7U2R2V7_ASPFN</name>
<evidence type="ECO:0000256" key="1">
    <source>
        <dbReference type="SAM" id="MobiDB-lite"/>
    </source>
</evidence>
<dbReference type="VEuPathDB" id="FungiDB:F9C07_2286219"/>
<organism evidence="2 3">
    <name type="scientific">Aspergillus flavus (strain ATCC 200026 / FGSC A1120 / IAM 13836 / NRRL 3357 / JCM 12722 / SRRC 167)</name>
    <dbReference type="NCBI Taxonomy" id="332952"/>
    <lineage>
        <taxon>Eukaryota</taxon>
        <taxon>Fungi</taxon>
        <taxon>Dikarya</taxon>
        <taxon>Ascomycota</taxon>
        <taxon>Pezizomycotina</taxon>
        <taxon>Eurotiomycetes</taxon>
        <taxon>Eurotiomycetidae</taxon>
        <taxon>Eurotiales</taxon>
        <taxon>Aspergillaceae</taxon>
        <taxon>Aspergillus</taxon>
        <taxon>Aspergillus subgen. Circumdati</taxon>
    </lineage>
</organism>
<reference evidence="3" key="1">
    <citation type="journal article" date="2021" name="G3 (Bethesda)">
        <title>Chromosome assembled and annotated genome sequence of Aspergillus flavus NRRL 3357.</title>
        <authorList>
            <person name="Skerker J.M."/>
            <person name="Pianalto K.M."/>
            <person name="Mondo S.J."/>
            <person name="Yang K."/>
            <person name="Arkin A.P."/>
            <person name="Keller N.P."/>
            <person name="Grigoriev I.V."/>
            <person name="Louise Glass N.L."/>
        </authorList>
    </citation>
    <scope>NUCLEOTIDE SEQUENCE [LARGE SCALE GENOMIC DNA]</scope>
    <source>
        <strain evidence="3">ATCC 200026 / FGSC A1120 / IAM 13836 / NRRL 3357 / JCM 12722 / SRRC 167</strain>
    </source>
</reference>
<dbReference type="EMBL" id="CP044623">
    <property type="protein sequence ID" value="QRD94061.1"/>
    <property type="molecule type" value="Genomic_DNA"/>
</dbReference>
<sequence length="383" mass="43576">MVSKLRIDFRYWCLGSSISTADVCLRPIQICLLLRFDVYSGMISMARPFPANRRCKCSENNVYIYRGYLHSSSTSMSSLGSTDLAGLTTDDKNLYLFYQRSGYIVEAFSEEGGPPTQTSVQVAADAQSGGSPLTAYYVKEDMNYDKHSTIHMIYLNKEGHLIEKVRRVSSDKWEDAPKPPGHAAENSRITSGVSQKGFERESSHGTQVVFFVSREEHGKSPITELRRDNKGNFHLEHVLSDEPLSLPGTHLACIVTRENVDLYHQDHDKNIKWWRYEAERKRWENKGKVLEGSRVMVRTPLASVQHEGKNHIIYADDQMRLRDCVDGKTIDVVRRVYGDAGVNAMVYRNKIILFYKMVEPEGAIGTASFMEGKWKEEGVFIKP</sequence>
<evidence type="ECO:0000313" key="3">
    <source>
        <dbReference type="Proteomes" id="UP000596276"/>
    </source>
</evidence>
<evidence type="ECO:0000313" key="2">
    <source>
        <dbReference type="EMBL" id="QRD94061.1"/>
    </source>
</evidence>
<dbReference type="AlphaFoldDB" id="A0A7U2R2V7"/>
<keyword evidence="3" id="KW-1185">Reference proteome</keyword>